<feature type="transmembrane region" description="Helical" evidence="2">
    <location>
        <begin position="216"/>
        <end position="246"/>
    </location>
</feature>
<keyword evidence="2" id="KW-0812">Transmembrane</keyword>
<feature type="transmembrane region" description="Helical" evidence="2">
    <location>
        <begin position="42"/>
        <end position="61"/>
    </location>
</feature>
<feature type="transmembrane region" description="Helical" evidence="2">
    <location>
        <begin position="73"/>
        <end position="91"/>
    </location>
</feature>
<sequence>MSKVRSGIVSVAKGRKLPGMAAFAEKLTGLALPGLREAAQHAVVFLFGLLYARGIVFSRCAPFGTAAVAACPYRYLPAAMIGALAGTLLPGQAQSPVRYLAAILAAAAIRWTVNDLAKLRAHPAFAPLTALLPLLSTGMAMAFVNGSPVSTIAVYLAESVLGAGAAYFAAQSEGAVRRAAAGKPLSGQEAAGLTFAGGLLILPLSGLAVGGVSVGRILACLIILFAARCAGAAGGAVAGIVAGVLFSLSTTGLTYLSGAYALGGLMAGLFSPLGRLASAVVFALSGAVASLQVGNQSAALMALVESAAAGAVYLALPAKLGGMIAGLFLRREDLTKSDALRRTVIMKLDYASKALGGVSESVEEVSRKLAFTCAPDINGVYKRLEKETCAGCSLHLYCWGQRYTRTIDAFNSLTTALRRDGRVTRQDLPDHFSSHCARVNELIANINRNYSEFTVREAAERRLAQIRSLVAGQFGTVSRMLEDMAGELELYERFDFAAARRVSESLRAMGLLPLDVSCRVDRFGRMTVEAEAARGEKSRLSRNEIVKEVSRACGKAFELPCVSTAQGKCRIQMSEKPVYRVATGFSQHICGNGTLCGDSFEYFPDGFGRQAAVLSDGMGSGGRAAVDGAMASGILSRLLQAGIGPEAALQIVNSALIAKSGDESLATLDLVLLDRFSGAADFYKAGAAASIVRKKGRAAWVDAPSLPVGILNETSFSRRDEVLGDGDLIVLMSDGAVAAGDDWVLSAVQDFSGSLPQELAEELVSGAIARRSDGHDDDVTVMVLQLKAPERPVDCECA</sequence>
<dbReference type="AlphaFoldDB" id="A0A9D1FUI0"/>
<dbReference type="Gene3D" id="3.60.40.10">
    <property type="entry name" value="PPM-type phosphatase domain"/>
    <property type="match status" value="1"/>
</dbReference>
<keyword evidence="1" id="KW-0378">Hydrolase</keyword>
<feature type="transmembrane region" description="Helical" evidence="2">
    <location>
        <begin position="306"/>
        <end position="329"/>
    </location>
</feature>
<feature type="transmembrane region" description="Helical" evidence="2">
    <location>
        <begin position="276"/>
        <end position="294"/>
    </location>
</feature>
<feature type="transmembrane region" description="Helical" evidence="2">
    <location>
        <begin position="125"/>
        <end position="146"/>
    </location>
</feature>
<dbReference type="Proteomes" id="UP000824141">
    <property type="component" value="Unassembled WGS sequence"/>
</dbReference>
<evidence type="ECO:0000256" key="1">
    <source>
        <dbReference type="ARBA" id="ARBA00022801"/>
    </source>
</evidence>
<dbReference type="InterPro" id="IPR045768">
    <property type="entry name" value="SpoIIE_N"/>
</dbReference>
<dbReference type="Pfam" id="PF07228">
    <property type="entry name" value="SpoIIE"/>
    <property type="match status" value="1"/>
</dbReference>
<dbReference type="InterPro" id="IPR052016">
    <property type="entry name" value="Bact_Sigma-Reg"/>
</dbReference>
<evidence type="ECO:0000259" key="3">
    <source>
        <dbReference type="SMART" id="SM00331"/>
    </source>
</evidence>
<feature type="transmembrane region" description="Helical" evidence="2">
    <location>
        <begin position="190"/>
        <end position="210"/>
    </location>
</feature>
<keyword evidence="2" id="KW-1133">Transmembrane helix</keyword>
<evidence type="ECO:0000256" key="2">
    <source>
        <dbReference type="SAM" id="Phobius"/>
    </source>
</evidence>
<feature type="transmembrane region" description="Helical" evidence="2">
    <location>
        <begin position="253"/>
        <end position="270"/>
    </location>
</feature>
<accession>A0A9D1FUI0</accession>
<feature type="transmembrane region" description="Helical" evidence="2">
    <location>
        <begin position="152"/>
        <end position="170"/>
    </location>
</feature>
<dbReference type="PANTHER" id="PTHR43156:SF2">
    <property type="entry name" value="STAGE II SPORULATION PROTEIN E"/>
    <property type="match status" value="1"/>
</dbReference>
<name>A0A9D1FUI0_9FIRM</name>
<dbReference type="GO" id="GO:0016791">
    <property type="term" value="F:phosphatase activity"/>
    <property type="evidence" value="ECO:0007669"/>
    <property type="project" value="TreeGrafter"/>
</dbReference>
<dbReference type="SUPFAM" id="SSF81606">
    <property type="entry name" value="PP2C-like"/>
    <property type="match status" value="1"/>
</dbReference>
<reference evidence="4" key="2">
    <citation type="journal article" date="2021" name="PeerJ">
        <title>Extensive microbial diversity within the chicken gut microbiome revealed by metagenomics and culture.</title>
        <authorList>
            <person name="Gilroy R."/>
            <person name="Ravi A."/>
            <person name="Getino M."/>
            <person name="Pursley I."/>
            <person name="Horton D.L."/>
            <person name="Alikhan N.F."/>
            <person name="Baker D."/>
            <person name="Gharbi K."/>
            <person name="Hall N."/>
            <person name="Watson M."/>
            <person name="Adriaenssens E.M."/>
            <person name="Foster-Nyarko E."/>
            <person name="Jarju S."/>
            <person name="Secka A."/>
            <person name="Antonio M."/>
            <person name="Oren A."/>
            <person name="Chaudhuri R.R."/>
            <person name="La Ragione R."/>
            <person name="Hildebrand F."/>
            <person name="Pallen M.J."/>
        </authorList>
    </citation>
    <scope>NUCLEOTIDE SEQUENCE</scope>
    <source>
        <strain evidence="4">6086</strain>
    </source>
</reference>
<protein>
    <submittedName>
        <fullName evidence="4">SpoIIE family protein phosphatase</fullName>
    </submittedName>
</protein>
<proteinExistence type="predicted"/>
<dbReference type="PANTHER" id="PTHR43156">
    <property type="entry name" value="STAGE II SPORULATION PROTEIN E-RELATED"/>
    <property type="match status" value="1"/>
</dbReference>
<dbReference type="Pfam" id="PF19732">
    <property type="entry name" value="SpoIIE_N"/>
    <property type="match status" value="1"/>
</dbReference>
<evidence type="ECO:0000313" key="5">
    <source>
        <dbReference type="Proteomes" id="UP000824141"/>
    </source>
</evidence>
<comment type="caution">
    <text evidence="4">The sequence shown here is derived from an EMBL/GenBank/DDBJ whole genome shotgun (WGS) entry which is preliminary data.</text>
</comment>
<dbReference type="SMART" id="SM00331">
    <property type="entry name" value="PP2C_SIG"/>
    <property type="match status" value="1"/>
</dbReference>
<dbReference type="InterPro" id="IPR001932">
    <property type="entry name" value="PPM-type_phosphatase-like_dom"/>
</dbReference>
<dbReference type="EMBL" id="DVJM01000240">
    <property type="protein sequence ID" value="HIS79803.1"/>
    <property type="molecule type" value="Genomic_DNA"/>
</dbReference>
<evidence type="ECO:0000313" key="4">
    <source>
        <dbReference type="EMBL" id="HIS79803.1"/>
    </source>
</evidence>
<reference evidence="4" key="1">
    <citation type="submission" date="2020-10" db="EMBL/GenBank/DDBJ databases">
        <authorList>
            <person name="Gilroy R."/>
        </authorList>
    </citation>
    <scope>NUCLEOTIDE SEQUENCE</scope>
    <source>
        <strain evidence="4">6086</strain>
    </source>
</reference>
<gene>
    <name evidence="4" type="ORF">IAD03_10590</name>
</gene>
<keyword evidence="2" id="KW-0472">Membrane</keyword>
<feature type="domain" description="PPM-type phosphatase" evidence="3">
    <location>
        <begin position="581"/>
        <end position="786"/>
    </location>
</feature>
<dbReference type="InterPro" id="IPR036457">
    <property type="entry name" value="PPM-type-like_dom_sf"/>
</dbReference>
<organism evidence="4 5">
    <name type="scientific">Candidatus Caccousia stercoris</name>
    <dbReference type="NCBI Taxonomy" id="2840723"/>
    <lineage>
        <taxon>Bacteria</taxon>
        <taxon>Bacillati</taxon>
        <taxon>Bacillota</taxon>
        <taxon>Clostridia</taxon>
        <taxon>Eubacteriales</taxon>
        <taxon>Oscillospiraceae</taxon>
        <taxon>Oscillospiraceae incertae sedis</taxon>
        <taxon>Candidatus Caccousia</taxon>
    </lineage>
</organism>